<organism evidence="3 4">
    <name type="scientific">Fructobacillus evanidus</name>
    <dbReference type="NCBI Taxonomy" id="3064281"/>
    <lineage>
        <taxon>Bacteria</taxon>
        <taxon>Bacillati</taxon>
        <taxon>Bacillota</taxon>
        <taxon>Bacilli</taxon>
        <taxon>Lactobacillales</taxon>
        <taxon>Lactobacillaceae</taxon>
        <taxon>Fructobacillus</taxon>
    </lineage>
</organism>
<dbReference type="SUPFAM" id="SSF52540">
    <property type="entry name" value="P-loop containing nucleoside triphosphate hydrolases"/>
    <property type="match status" value="1"/>
</dbReference>
<evidence type="ECO:0000313" key="3">
    <source>
        <dbReference type="EMBL" id="CAK1226544.1"/>
    </source>
</evidence>
<proteinExistence type="predicted"/>
<evidence type="ECO:0000313" key="4">
    <source>
        <dbReference type="Proteomes" id="UP001314166"/>
    </source>
</evidence>
<name>A0ABN9YJ40_9LACO</name>
<dbReference type="RefSeq" id="WP_338343194.1">
    <property type="nucleotide sequence ID" value="NZ_CAUZLH010000001.1"/>
</dbReference>
<dbReference type="InterPro" id="IPR003593">
    <property type="entry name" value="AAA+_ATPase"/>
</dbReference>
<dbReference type="Gene3D" id="3.40.50.300">
    <property type="entry name" value="P-loop containing nucleotide triphosphate hydrolases"/>
    <property type="match status" value="1"/>
</dbReference>
<evidence type="ECO:0000259" key="2">
    <source>
        <dbReference type="SMART" id="SM00382"/>
    </source>
</evidence>
<feature type="region of interest" description="Disordered" evidence="1">
    <location>
        <begin position="212"/>
        <end position="237"/>
    </location>
</feature>
<protein>
    <recommendedName>
        <fullName evidence="2">AAA+ ATPase domain-containing protein</fullName>
    </recommendedName>
</protein>
<dbReference type="Pfam" id="PF13479">
    <property type="entry name" value="AAA_24"/>
    <property type="match status" value="1"/>
</dbReference>
<dbReference type="NCBIfam" id="TIGR01618">
    <property type="entry name" value="phage_P_loop"/>
    <property type="match status" value="1"/>
</dbReference>
<comment type="caution">
    <text evidence="3">The sequence shown here is derived from an EMBL/GenBank/DDBJ whole genome shotgun (WGS) entry which is preliminary data.</text>
</comment>
<sequence>MITFKEGEIKPSGNMYFIYGDGGTGKTSLSKEFKGNKVSFIFDGSYNALADTTDTFVFAFDDTDAEQIQAMVDYYIEKVIGGENIDVIVLDNVTALQNWVLENIDGKSKDGRQNYQKLQVWFRNLGMRLRRSRKTVLVTAHQIDNGSSGLDGKGRFEPDMNAKTFNALSAPFDIVGRIYKNDGERYIDLDSENGNHAKNRIDDRTLIKANELVEPAEQKELPTKKTQKAPKKADKTFEEQVADVANELGKRA</sequence>
<gene>
    <name evidence="3" type="ORF">R55214_HHFBAMCI_00145</name>
</gene>
<feature type="domain" description="AAA+ ATPase" evidence="2">
    <location>
        <begin position="12"/>
        <end position="166"/>
    </location>
</feature>
<dbReference type="InterPro" id="IPR006505">
    <property type="entry name" value="Phage_nucleotide-bp"/>
</dbReference>
<dbReference type="EMBL" id="CAUZMB010000001">
    <property type="protein sequence ID" value="CAK1226544.1"/>
    <property type="molecule type" value="Genomic_DNA"/>
</dbReference>
<accession>A0ABN9YJ40</accession>
<dbReference type="SMART" id="SM00382">
    <property type="entry name" value="AAA"/>
    <property type="match status" value="1"/>
</dbReference>
<reference evidence="3 4" key="1">
    <citation type="submission" date="2023-10" db="EMBL/GenBank/DDBJ databases">
        <authorList>
            <person name="Botero Cardona J."/>
        </authorList>
    </citation>
    <scope>NUCLEOTIDE SEQUENCE [LARGE SCALE GENOMIC DNA]</scope>
    <source>
        <strain evidence="3 4">R-55214</strain>
    </source>
</reference>
<dbReference type="Proteomes" id="UP001314166">
    <property type="component" value="Unassembled WGS sequence"/>
</dbReference>
<dbReference type="InterPro" id="IPR027417">
    <property type="entry name" value="P-loop_NTPase"/>
</dbReference>
<evidence type="ECO:0000256" key="1">
    <source>
        <dbReference type="SAM" id="MobiDB-lite"/>
    </source>
</evidence>
<keyword evidence="4" id="KW-1185">Reference proteome</keyword>